<keyword evidence="7" id="KW-1185">Reference proteome</keyword>
<dbReference type="GO" id="GO:0051087">
    <property type="term" value="F:protein-folding chaperone binding"/>
    <property type="evidence" value="ECO:0007669"/>
    <property type="project" value="InterPro"/>
</dbReference>
<dbReference type="SMART" id="SM01000">
    <property type="entry name" value="Aha1_N"/>
    <property type="match status" value="1"/>
</dbReference>
<evidence type="ECO:0000256" key="4">
    <source>
        <dbReference type="SAM" id="MobiDB-lite"/>
    </source>
</evidence>
<dbReference type="EMBL" id="JAFCMP010000009">
    <property type="protein sequence ID" value="KAG5192246.1"/>
    <property type="molecule type" value="Genomic_DNA"/>
</dbReference>
<keyword evidence="3" id="KW-0802">TPR repeat</keyword>
<dbReference type="AlphaFoldDB" id="A0A835ZEF2"/>
<evidence type="ECO:0000256" key="1">
    <source>
        <dbReference type="ARBA" id="ARBA00006817"/>
    </source>
</evidence>
<dbReference type="SUPFAM" id="SSF48452">
    <property type="entry name" value="TPR-like"/>
    <property type="match status" value="1"/>
</dbReference>
<evidence type="ECO:0000259" key="5">
    <source>
        <dbReference type="SMART" id="SM01000"/>
    </source>
</evidence>
<dbReference type="PANTHER" id="PTHR22904">
    <property type="entry name" value="TPR REPEAT CONTAINING PROTEIN"/>
    <property type="match status" value="1"/>
</dbReference>
<dbReference type="GO" id="GO:0001671">
    <property type="term" value="F:ATPase activator activity"/>
    <property type="evidence" value="ECO:0007669"/>
    <property type="project" value="InterPro"/>
</dbReference>
<keyword evidence="2" id="KW-0677">Repeat</keyword>
<gene>
    <name evidence="6" type="ORF">JKP88DRAFT_191255</name>
</gene>
<dbReference type="GO" id="GO:0051879">
    <property type="term" value="F:Hsp90 protein binding"/>
    <property type="evidence" value="ECO:0007669"/>
    <property type="project" value="TreeGrafter"/>
</dbReference>
<evidence type="ECO:0000313" key="6">
    <source>
        <dbReference type="EMBL" id="KAG5192246.1"/>
    </source>
</evidence>
<comment type="similarity">
    <text evidence="1">Belongs to the AHA1 family.</text>
</comment>
<evidence type="ECO:0000313" key="7">
    <source>
        <dbReference type="Proteomes" id="UP000664859"/>
    </source>
</evidence>
<comment type="caution">
    <text evidence="6">The sequence shown here is derived from an EMBL/GenBank/DDBJ whole genome shotgun (WGS) entry which is preliminary data.</text>
</comment>
<dbReference type="Gene3D" id="3.15.10.20">
    <property type="entry name" value="Activator of Hsp90 ATPase Aha1, N-terminal domain"/>
    <property type="match status" value="1"/>
</dbReference>
<feature type="domain" description="Activator of Hsp90 ATPase AHSA1-like N-terminal" evidence="5">
    <location>
        <begin position="256"/>
        <end position="389"/>
    </location>
</feature>
<proteinExistence type="inferred from homology"/>
<dbReference type="InterPro" id="IPR036338">
    <property type="entry name" value="Aha1"/>
</dbReference>
<dbReference type="OrthoDB" id="298012at2759"/>
<organism evidence="6 7">
    <name type="scientific">Tribonema minus</name>
    <dbReference type="NCBI Taxonomy" id="303371"/>
    <lineage>
        <taxon>Eukaryota</taxon>
        <taxon>Sar</taxon>
        <taxon>Stramenopiles</taxon>
        <taxon>Ochrophyta</taxon>
        <taxon>PX clade</taxon>
        <taxon>Xanthophyceae</taxon>
        <taxon>Tribonematales</taxon>
        <taxon>Tribonemataceae</taxon>
        <taxon>Tribonema</taxon>
    </lineage>
</organism>
<feature type="region of interest" description="Disordered" evidence="4">
    <location>
        <begin position="1"/>
        <end position="23"/>
    </location>
</feature>
<dbReference type="SUPFAM" id="SSF103111">
    <property type="entry name" value="Activator of Hsp90 ATPase, Aha1"/>
    <property type="match status" value="1"/>
</dbReference>
<dbReference type="Pfam" id="PF09229">
    <property type="entry name" value="Aha1_N"/>
    <property type="match status" value="1"/>
</dbReference>
<dbReference type="InterPro" id="IPR015310">
    <property type="entry name" value="AHSA1-like_N"/>
</dbReference>
<name>A0A835ZEF2_9STRA</name>
<reference evidence="6" key="1">
    <citation type="submission" date="2021-02" db="EMBL/GenBank/DDBJ databases">
        <title>First Annotated Genome of the Yellow-green Alga Tribonema minus.</title>
        <authorList>
            <person name="Mahan K.M."/>
        </authorList>
    </citation>
    <scope>NUCLEOTIDE SEQUENCE</scope>
    <source>
        <strain evidence="6">UTEX B ZZ1240</strain>
    </source>
</reference>
<dbReference type="PANTHER" id="PTHR22904:SF523">
    <property type="entry name" value="STRESS-INDUCED-PHOSPHOPROTEIN 1"/>
    <property type="match status" value="1"/>
</dbReference>
<dbReference type="Proteomes" id="UP000664859">
    <property type="component" value="Unassembled WGS sequence"/>
</dbReference>
<evidence type="ECO:0000256" key="2">
    <source>
        <dbReference type="ARBA" id="ARBA00022737"/>
    </source>
</evidence>
<evidence type="ECO:0000256" key="3">
    <source>
        <dbReference type="ARBA" id="ARBA00022803"/>
    </source>
</evidence>
<dbReference type="Gene3D" id="1.25.40.10">
    <property type="entry name" value="Tetratricopeptide repeat domain"/>
    <property type="match status" value="1"/>
</dbReference>
<sequence>MFSEHTPFSEHGDVLNAAPSDEPGKKALVEELKSRARGAFAAKNYPVAEKLYSKGIETLPDAMLYANRSAARAGLGRHAAALDDAEEALKLLPTYPKGYWRKGVACLGLGASHAADALAAFQAGEKLEPGNAAWKGQIAKASALIGAGGGGASDSAQGGGGGAAAAAAPARQAPAADADVEAAAKKEDSSHLRGYKKTADGRTTTYFNRDLSEHERALIGDIAPKKLEGAGQGGSPVAPAVAEGVSSWNVAGTWEERDASAWCSERITALLSGLVADAPPGPVRIAKVQEVTGDASITFSRGKRRSLFEFSVKADWEAQWPCGLAKGTIHFPDMSYDCMGEYEAVVTVDSSTAPAARPLVDSFVKAEDRGLRAAMNAKFAQFVEEFNSKQ</sequence>
<protein>
    <recommendedName>
        <fullName evidence="5">Activator of Hsp90 ATPase AHSA1-like N-terminal domain-containing protein</fullName>
    </recommendedName>
</protein>
<dbReference type="InterPro" id="IPR011990">
    <property type="entry name" value="TPR-like_helical_dom_sf"/>
</dbReference>
<accession>A0A835ZEF2</accession>